<accession>A0ACC0IP91</accession>
<sequence>MAEEMTMGRRPAKFPRLSSIVPFNLKNRSKLNEITSQLQEVANCKVLMEKSPYSLLPPLPIFAHFCKVLHSQSELDGGAS</sequence>
<name>A0ACC0IP91_9ERIC</name>
<protein>
    <submittedName>
        <fullName evidence="1">Uncharacterized protein</fullName>
    </submittedName>
</protein>
<gene>
    <name evidence="1" type="ORF">LOK49_LG02G01830</name>
</gene>
<dbReference type="Proteomes" id="UP001060215">
    <property type="component" value="Chromosome 3"/>
</dbReference>
<keyword evidence="2" id="KW-1185">Reference proteome</keyword>
<proteinExistence type="predicted"/>
<reference evidence="1 2" key="1">
    <citation type="journal article" date="2022" name="Plant J.">
        <title>Chromosome-level genome of Camellia lanceoleosa provides a valuable resource for understanding genome evolution and self-incompatibility.</title>
        <authorList>
            <person name="Gong W."/>
            <person name="Xiao S."/>
            <person name="Wang L."/>
            <person name="Liao Z."/>
            <person name="Chang Y."/>
            <person name="Mo W."/>
            <person name="Hu G."/>
            <person name="Li W."/>
            <person name="Zhao G."/>
            <person name="Zhu H."/>
            <person name="Hu X."/>
            <person name="Ji K."/>
            <person name="Xiang X."/>
            <person name="Song Q."/>
            <person name="Yuan D."/>
            <person name="Jin S."/>
            <person name="Zhang L."/>
        </authorList>
    </citation>
    <scope>NUCLEOTIDE SEQUENCE [LARGE SCALE GENOMIC DNA]</scope>
    <source>
        <strain evidence="1">SQ_2022a</strain>
    </source>
</reference>
<dbReference type="EMBL" id="CM045760">
    <property type="protein sequence ID" value="KAI8027260.1"/>
    <property type="molecule type" value="Genomic_DNA"/>
</dbReference>
<evidence type="ECO:0000313" key="2">
    <source>
        <dbReference type="Proteomes" id="UP001060215"/>
    </source>
</evidence>
<evidence type="ECO:0000313" key="1">
    <source>
        <dbReference type="EMBL" id="KAI8027260.1"/>
    </source>
</evidence>
<organism evidence="1 2">
    <name type="scientific">Camellia lanceoleosa</name>
    <dbReference type="NCBI Taxonomy" id="1840588"/>
    <lineage>
        <taxon>Eukaryota</taxon>
        <taxon>Viridiplantae</taxon>
        <taxon>Streptophyta</taxon>
        <taxon>Embryophyta</taxon>
        <taxon>Tracheophyta</taxon>
        <taxon>Spermatophyta</taxon>
        <taxon>Magnoliopsida</taxon>
        <taxon>eudicotyledons</taxon>
        <taxon>Gunneridae</taxon>
        <taxon>Pentapetalae</taxon>
        <taxon>asterids</taxon>
        <taxon>Ericales</taxon>
        <taxon>Theaceae</taxon>
        <taxon>Camellia</taxon>
    </lineage>
</organism>
<comment type="caution">
    <text evidence="1">The sequence shown here is derived from an EMBL/GenBank/DDBJ whole genome shotgun (WGS) entry which is preliminary data.</text>
</comment>